<keyword evidence="3" id="KW-0808">Transferase</keyword>
<reference evidence="6 7" key="1">
    <citation type="submission" date="2020-10" db="EMBL/GenBank/DDBJ databases">
        <title>Wide distribution of Phycisphaera-like planctomycetes from WD2101 soil group in peatlands and genome analysis of the first cultivated representative.</title>
        <authorList>
            <person name="Dedysh S.N."/>
            <person name="Beletsky A.V."/>
            <person name="Ivanova A."/>
            <person name="Kulichevskaya I.S."/>
            <person name="Suzina N.E."/>
            <person name="Philippov D.A."/>
            <person name="Rakitin A.L."/>
            <person name="Mardanov A.V."/>
            <person name="Ravin N.V."/>
        </authorList>
    </citation>
    <scope>NUCLEOTIDE SEQUENCE [LARGE SCALE GENOMIC DNA]</scope>
    <source>
        <strain evidence="6 7">M1803</strain>
    </source>
</reference>
<proteinExistence type="inferred from homology"/>
<keyword evidence="2 6" id="KW-0489">Methyltransferase</keyword>
<evidence type="ECO:0000259" key="5">
    <source>
        <dbReference type="Pfam" id="PF01555"/>
    </source>
</evidence>
<dbReference type="REBASE" id="454180">
    <property type="entry name" value="M.PbaM1803ORF5980P"/>
</dbReference>
<dbReference type="GO" id="GO:0032259">
    <property type="term" value="P:methylation"/>
    <property type="evidence" value="ECO:0007669"/>
    <property type="project" value="UniProtKB-KW"/>
</dbReference>
<dbReference type="InterPro" id="IPR002941">
    <property type="entry name" value="DNA_methylase_N4/N6"/>
</dbReference>
<accession>A0A7M2WZG2</accession>
<dbReference type="AlphaFoldDB" id="A0A7M2WZG2"/>
<dbReference type="GO" id="GO:0003677">
    <property type="term" value="F:DNA binding"/>
    <property type="evidence" value="ECO:0007669"/>
    <property type="project" value="InterPro"/>
</dbReference>
<evidence type="ECO:0000256" key="4">
    <source>
        <dbReference type="RuleBase" id="RU362026"/>
    </source>
</evidence>
<dbReference type="Pfam" id="PF01555">
    <property type="entry name" value="N6_N4_Mtase"/>
    <property type="match status" value="1"/>
</dbReference>
<evidence type="ECO:0000256" key="3">
    <source>
        <dbReference type="ARBA" id="ARBA00022679"/>
    </source>
</evidence>
<dbReference type="InterPro" id="IPR029063">
    <property type="entry name" value="SAM-dependent_MTases_sf"/>
</dbReference>
<organism evidence="6 7">
    <name type="scientific">Humisphaera borealis</name>
    <dbReference type="NCBI Taxonomy" id="2807512"/>
    <lineage>
        <taxon>Bacteria</taxon>
        <taxon>Pseudomonadati</taxon>
        <taxon>Planctomycetota</taxon>
        <taxon>Phycisphaerae</taxon>
        <taxon>Tepidisphaerales</taxon>
        <taxon>Tepidisphaeraceae</taxon>
        <taxon>Humisphaera</taxon>
    </lineage>
</organism>
<name>A0A7M2WZG2_9BACT</name>
<dbReference type="RefSeq" id="WP_206294012.1">
    <property type="nucleotide sequence ID" value="NZ_CP063458.1"/>
</dbReference>
<evidence type="ECO:0000313" key="7">
    <source>
        <dbReference type="Proteomes" id="UP000593765"/>
    </source>
</evidence>
<dbReference type="GO" id="GO:0008170">
    <property type="term" value="F:N-methyltransferase activity"/>
    <property type="evidence" value="ECO:0007669"/>
    <property type="project" value="InterPro"/>
</dbReference>
<dbReference type="InterPro" id="IPR001091">
    <property type="entry name" value="RM_Methyltransferase"/>
</dbReference>
<dbReference type="SUPFAM" id="SSF53335">
    <property type="entry name" value="S-adenosyl-L-methionine-dependent methyltransferases"/>
    <property type="match status" value="1"/>
</dbReference>
<dbReference type="EC" id="2.1.1.-" evidence="4"/>
<dbReference type="PRINTS" id="PR00508">
    <property type="entry name" value="S21N4MTFRASE"/>
</dbReference>
<comment type="similarity">
    <text evidence="1 4">Belongs to the N(4)/N(6)-methyltransferase family.</text>
</comment>
<keyword evidence="7" id="KW-1185">Reference proteome</keyword>
<dbReference type="KEGG" id="hbs:IPV69_05980"/>
<sequence>MSKEAMTAKAMKPLPVHPLATILPRMSDGEFAALKDNVRTVGRIVDPIVTLDGKVLDGRHRDLICCELGIERRTVEFKSSWGSPVEYVYSKACHRHMTDSQKACAAVGVMEARVVDGKKRSAENLKKGTRKIADSGPTIGSSAVVAAGMFGVSPRYVDYARKLKKLDGKLFEETLQGRTTLPRAFRVVRRREKMTALKAKKPVLTIAGKYFLMPPGDAVARLSELPRKSARLIFADPPYNIGVDYGRGAAADKLEPKAYLEWCTDWLAEGRDVLTPDGSLWLLINDEWAAQLSMAATGLGLHLRNWIIWVESFGQNCSDKFNRTKRHLFYFVRDPKQVVFNHDAFNRQSARQVLYNDGRANPGGKLWDDVWHVNRLVEPDPERIPEFPTQLRCDPIKAIVAGCSDPDDLVVDPFNGSGTTGEAALSQERNYVGIDLSPKWLGLAGHRLGKVGHAAQSLDELERKSIQ</sequence>
<evidence type="ECO:0000256" key="1">
    <source>
        <dbReference type="ARBA" id="ARBA00006594"/>
    </source>
</evidence>
<feature type="domain" description="DNA methylase N-4/N-6" evidence="5">
    <location>
        <begin position="231"/>
        <end position="439"/>
    </location>
</feature>
<protein>
    <recommendedName>
        <fullName evidence="4">Methyltransferase</fullName>
        <ecNumber evidence="4">2.1.1.-</ecNumber>
    </recommendedName>
</protein>
<dbReference type="InterPro" id="IPR002052">
    <property type="entry name" value="DNA_methylase_N6_adenine_CS"/>
</dbReference>
<dbReference type="Gene3D" id="3.40.50.150">
    <property type="entry name" value="Vaccinia Virus protein VP39"/>
    <property type="match status" value="1"/>
</dbReference>
<evidence type="ECO:0000256" key="2">
    <source>
        <dbReference type="ARBA" id="ARBA00022603"/>
    </source>
</evidence>
<dbReference type="EMBL" id="CP063458">
    <property type="protein sequence ID" value="QOV90907.1"/>
    <property type="molecule type" value="Genomic_DNA"/>
</dbReference>
<gene>
    <name evidence="6" type="ORF">IPV69_05980</name>
</gene>
<evidence type="ECO:0000313" key="6">
    <source>
        <dbReference type="EMBL" id="QOV90907.1"/>
    </source>
</evidence>
<dbReference type="PROSITE" id="PS00092">
    <property type="entry name" value="N6_MTASE"/>
    <property type="match status" value="1"/>
</dbReference>
<dbReference type="Proteomes" id="UP000593765">
    <property type="component" value="Chromosome"/>
</dbReference>